<feature type="non-terminal residue" evidence="1">
    <location>
        <position position="1"/>
    </location>
</feature>
<accession>A0A938WS97</accession>
<dbReference type="RefSeq" id="WP_205112253.1">
    <property type="nucleotide sequence ID" value="NZ_JACJJL010000105.1"/>
</dbReference>
<organism evidence="1 2">
    <name type="scientific">Marseilla massiliensis</name>
    <dbReference type="NCBI Taxonomy" id="1841864"/>
    <lineage>
        <taxon>Bacteria</taxon>
        <taxon>Pseudomonadati</taxon>
        <taxon>Bacteroidota</taxon>
        <taxon>Bacteroidia</taxon>
        <taxon>Bacteroidales</taxon>
        <taxon>Prevotellaceae</taxon>
        <taxon>Marseilla</taxon>
    </lineage>
</organism>
<feature type="non-terminal residue" evidence="1">
    <location>
        <position position="146"/>
    </location>
</feature>
<keyword evidence="2" id="KW-1185">Reference proteome</keyword>
<sequence length="146" mass="16196">RYYADTIPIGDGHIRYELDADGSTAYCITAWRGVSGRHANFIAENGEVSITFHPDGVADVRSDTPLNKEMRRVVAATDTITAAAFGRLEALERAKLDYTEPARRLMELRQTTRNSDSLKAIDTELRRLQADGRLLTPEFVAANNAV</sequence>
<dbReference type="AlphaFoldDB" id="A0A938WS97"/>
<dbReference type="EMBL" id="JACJJL010000105">
    <property type="protein sequence ID" value="MBM6663243.1"/>
    <property type="molecule type" value="Genomic_DNA"/>
</dbReference>
<evidence type="ECO:0000313" key="1">
    <source>
        <dbReference type="EMBL" id="MBM6663243.1"/>
    </source>
</evidence>
<protein>
    <submittedName>
        <fullName evidence="1">Uncharacterized protein</fullName>
    </submittedName>
</protein>
<comment type="caution">
    <text evidence="1">The sequence shown here is derived from an EMBL/GenBank/DDBJ whole genome shotgun (WGS) entry which is preliminary data.</text>
</comment>
<reference evidence="1 2" key="1">
    <citation type="journal article" date="2021" name="Sci. Rep.">
        <title>The distribution of antibiotic resistance genes in chicken gut microbiota commensals.</title>
        <authorList>
            <person name="Juricova H."/>
            <person name="Matiasovicova J."/>
            <person name="Kubasova T."/>
            <person name="Cejkova D."/>
            <person name="Rychlik I."/>
        </authorList>
    </citation>
    <scope>NUCLEOTIDE SEQUENCE [LARGE SCALE GENOMIC DNA]</scope>
    <source>
        <strain evidence="1 2">An819</strain>
    </source>
</reference>
<evidence type="ECO:0000313" key="2">
    <source>
        <dbReference type="Proteomes" id="UP000764045"/>
    </source>
</evidence>
<name>A0A938WS97_9BACT</name>
<proteinExistence type="predicted"/>
<gene>
    <name evidence="1" type="ORF">H6B30_16145</name>
</gene>
<dbReference type="Proteomes" id="UP000764045">
    <property type="component" value="Unassembled WGS sequence"/>
</dbReference>